<dbReference type="PROSITE" id="PS51098">
    <property type="entry name" value="PTS_EIIB_TYPE_1"/>
    <property type="match status" value="1"/>
</dbReference>
<evidence type="ECO:0000256" key="2">
    <source>
        <dbReference type="ARBA" id="ARBA00022448"/>
    </source>
</evidence>
<evidence type="ECO:0000259" key="14">
    <source>
        <dbReference type="PROSITE" id="PS51098"/>
    </source>
</evidence>
<dbReference type="NCBIfam" id="TIGR00830">
    <property type="entry name" value="PTBA"/>
    <property type="match status" value="1"/>
</dbReference>
<dbReference type="PROSITE" id="PS51093">
    <property type="entry name" value="PTS_EIIA_TYPE_1"/>
    <property type="match status" value="1"/>
</dbReference>
<keyword evidence="10 12" id="KW-0472">Membrane</keyword>
<keyword evidence="9 12" id="KW-1133">Transmembrane helix</keyword>
<dbReference type="InterPro" id="IPR050558">
    <property type="entry name" value="PTS_Sugar-Specific_Components"/>
</dbReference>
<keyword evidence="5" id="KW-0808">Transferase</keyword>
<dbReference type="SUPFAM" id="SSF55604">
    <property type="entry name" value="Glucose permease domain IIB"/>
    <property type="match status" value="1"/>
</dbReference>
<dbReference type="PROSITE" id="PS51103">
    <property type="entry name" value="PTS_EIIC_TYPE_1"/>
    <property type="match status" value="1"/>
</dbReference>
<feature type="transmembrane region" description="Helical" evidence="12">
    <location>
        <begin position="285"/>
        <end position="311"/>
    </location>
</feature>
<proteinExistence type="predicted"/>
<dbReference type="InterPro" id="IPR011297">
    <property type="entry name" value="PTS_IIABC_b_glu"/>
</dbReference>
<sequence>MDYKRTASEIIDLVGGEKNITNLIHCITRLRFNLNDDSIADKNKAKIEAIDGVMGVNRSGTQFQVIIGNDVVKVFDEINKSANINSSNSDGNKKAKGKGIGSIFDVISGTFAPILPAITGAGMIKAILAILLTFHWISDKSQAYIIMNAIGDGAFYFIPFLVAFSAAKKFGSNQFVAVSIAGAIMHPSITALLSSGKPVHFIGLPVTAVTYASSVIPILLAIWIASYVEKWTDRVTPSMVKLIIVPTITLLVMVPITLIAVGPLGVFIGTGLSKGVTFLYAHTGIFAGLLLGGTFSLIVMTGMHYAFLPIVVGNLSTKGYDTILPAMFMANMGQAGAAFAVFLKSKNKSFKSLALSVSMTALMGVTEPAMYGVNMRLKKPFIGALVGGAIGGAYYALMAVKLYVIPSNAGLPGIPFFIGETFVYALIGLPIAFIAGTVAAYFIGFEDVKVKEDKKEEKVVNEVKNVDQNRIQEVVSPIKGKVVPLTDVKDATFSSEALGKGIAIEPQEGKVVSPVDGVVTTLFRTKHAIGITSENGIEILIHVGMDTVKLDGEFFTAHISQGDVVKAGDLLVEFDLVKIKEAGYEVTTPIVITNSTNYLEINAVNKENVKENETLLTICG</sequence>
<feature type="domain" description="PTS EIIA type-1" evidence="13">
    <location>
        <begin position="490"/>
        <end position="594"/>
    </location>
</feature>
<dbReference type="Gene3D" id="3.30.1360.60">
    <property type="entry name" value="Glucose permease domain IIB"/>
    <property type="match status" value="1"/>
</dbReference>
<evidence type="ECO:0000256" key="1">
    <source>
        <dbReference type="ARBA" id="ARBA00004651"/>
    </source>
</evidence>
<dbReference type="InterPro" id="IPR013013">
    <property type="entry name" value="PTS_EIIC_1"/>
</dbReference>
<feature type="transmembrane region" description="Helical" evidence="12">
    <location>
        <begin position="143"/>
        <end position="163"/>
    </location>
</feature>
<evidence type="ECO:0000256" key="9">
    <source>
        <dbReference type="ARBA" id="ARBA00022989"/>
    </source>
</evidence>
<evidence type="ECO:0000256" key="6">
    <source>
        <dbReference type="ARBA" id="ARBA00022683"/>
    </source>
</evidence>
<evidence type="ECO:0000256" key="5">
    <source>
        <dbReference type="ARBA" id="ARBA00022679"/>
    </source>
</evidence>
<dbReference type="PROSITE" id="PS01035">
    <property type="entry name" value="PTS_EIIB_TYPE_1_CYS"/>
    <property type="match status" value="1"/>
</dbReference>
<dbReference type="InterPro" id="IPR011055">
    <property type="entry name" value="Dup_hybrid_motif"/>
</dbReference>
<feature type="active site" description="Phosphocysteine intermediate; for EIIB activity" evidence="11">
    <location>
        <position position="26"/>
    </location>
</feature>
<comment type="subcellular location">
    <subcellularLocation>
        <location evidence="1">Cell membrane</location>
        <topology evidence="1">Multi-pass membrane protein</topology>
    </subcellularLocation>
</comment>
<evidence type="ECO:0000256" key="12">
    <source>
        <dbReference type="SAM" id="Phobius"/>
    </source>
</evidence>
<reference evidence="16 17" key="1">
    <citation type="submission" date="2016-07" db="EMBL/GenBank/DDBJ databases">
        <authorList>
            <person name="Townsley L."/>
            <person name="Shank E.A."/>
        </authorList>
    </citation>
    <scope>NUCLEOTIDE SEQUENCE [LARGE SCALE GENOMIC DNA]</scope>
    <source>
        <strain evidence="16 17">CH01</strain>
    </source>
</reference>
<evidence type="ECO:0000313" key="16">
    <source>
        <dbReference type="EMBL" id="ODG93063.1"/>
    </source>
</evidence>
<dbReference type="PANTHER" id="PTHR30175">
    <property type="entry name" value="PHOSPHOTRANSFERASE SYSTEM TRANSPORT PROTEIN"/>
    <property type="match status" value="1"/>
</dbReference>
<keyword evidence="2" id="KW-0813">Transport</keyword>
<gene>
    <name evidence="16" type="ORF">BED47_16250</name>
</gene>
<feature type="transmembrane region" description="Helical" evidence="12">
    <location>
        <begin position="323"/>
        <end position="343"/>
    </location>
</feature>
<organism evidence="16 17">
    <name type="scientific">Gottfriedia luciferensis</name>
    <dbReference type="NCBI Taxonomy" id="178774"/>
    <lineage>
        <taxon>Bacteria</taxon>
        <taxon>Bacillati</taxon>
        <taxon>Bacillota</taxon>
        <taxon>Bacilli</taxon>
        <taxon>Bacillales</taxon>
        <taxon>Bacillaceae</taxon>
        <taxon>Gottfriedia</taxon>
    </lineage>
</organism>
<name>A0ABX3A168_9BACI</name>
<dbReference type="InterPro" id="IPR018113">
    <property type="entry name" value="PTrfase_EIIB_Cys"/>
</dbReference>
<keyword evidence="3" id="KW-1003">Cell membrane</keyword>
<dbReference type="PANTHER" id="PTHR30175:SF1">
    <property type="entry name" value="PTS SYSTEM ARBUTIN-, CELLOBIOSE-, AND SALICIN-SPECIFIC EIIBC COMPONENT-RELATED"/>
    <property type="match status" value="1"/>
</dbReference>
<evidence type="ECO:0000259" key="13">
    <source>
        <dbReference type="PROSITE" id="PS51093"/>
    </source>
</evidence>
<protein>
    <submittedName>
        <fullName evidence="16">PTS beta-glucoside transporter subunit EIIBCA</fullName>
    </submittedName>
</protein>
<dbReference type="NCBIfam" id="TIGR01995">
    <property type="entry name" value="PTS-II-ABC-beta"/>
    <property type="match status" value="1"/>
</dbReference>
<evidence type="ECO:0000313" key="17">
    <source>
        <dbReference type="Proteomes" id="UP000094580"/>
    </source>
</evidence>
<evidence type="ECO:0000256" key="11">
    <source>
        <dbReference type="PROSITE-ProRule" id="PRU00421"/>
    </source>
</evidence>
<feature type="transmembrane region" description="Helical" evidence="12">
    <location>
        <begin position="381"/>
        <end position="403"/>
    </location>
</feature>
<evidence type="ECO:0000259" key="15">
    <source>
        <dbReference type="PROSITE" id="PS51103"/>
    </source>
</evidence>
<dbReference type="InterPro" id="IPR001996">
    <property type="entry name" value="PTS_IIB_1"/>
</dbReference>
<dbReference type="Pfam" id="PF02378">
    <property type="entry name" value="PTS_EIIC"/>
    <property type="match status" value="1"/>
</dbReference>
<feature type="transmembrane region" description="Helical" evidence="12">
    <location>
        <begin position="175"/>
        <end position="196"/>
    </location>
</feature>
<dbReference type="SUPFAM" id="SSF51261">
    <property type="entry name" value="Duplicated hybrid motif"/>
    <property type="match status" value="1"/>
</dbReference>
<dbReference type="Proteomes" id="UP000094580">
    <property type="component" value="Unassembled WGS sequence"/>
</dbReference>
<feature type="transmembrane region" description="Helical" evidence="12">
    <location>
        <begin position="423"/>
        <end position="445"/>
    </location>
</feature>
<keyword evidence="17" id="KW-1185">Reference proteome</keyword>
<evidence type="ECO:0000256" key="4">
    <source>
        <dbReference type="ARBA" id="ARBA00022597"/>
    </source>
</evidence>
<feature type="transmembrane region" description="Helical" evidence="12">
    <location>
        <begin position="208"/>
        <end position="228"/>
    </location>
</feature>
<evidence type="ECO:0000256" key="7">
    <source>
        <dbReference type="ARBA" id="ARBA00022692"/>
    </source>
</evidence>
<dbReference type="Pfam" id="PF00358">
    <property type="entry name" value="PTS_EIIA_1"/>
    <property type="match status" value="1"/>
</dbReference>
<keyword evidence="7 12" id="KW-0812">Transmembrane</keyword>
<dbReference type="RefSeq" id="WP_069032699.1">
    <property type="nucleotide sequence ID" value="NZ_MDKC01000003.1"/>
</dbReference>
<dbReference type="Pfam" id="PF00367">
    <property type="entry name" value="PTS_EIIB"/>
    <property type="match status" value="1"/>
</dbReference>
<dbReference type="InterPro" id="IPR003352">
    <property type="entry name" value="PTS_EIIC"/>
</dbReference>
<comment type="caution">
    <text evidence="16">The sequence shown here is derived from an EMBL/GenBank/DDBJ whole genome shotgun (WGS) entry which is preliminary data.</text>
</comment>
<dbReference type="CDD" id="cd00212">
    <property type="entry name" value="PTS_IIB_glc"/>
    <property type="match status" value="1"/>
</dbReference>
<dbReference type="InterPro" id="IPR001127">
    <property type="entry name" value="PTS_EIIA_1_perm"/>
</dbReference>
<keyword evidence="8" id="KW-0418">Kinase</keyword>
<keyword evidence="6" id="KW-0598">Phosphotransferase system</keyword>
<keyword evidence="4" id="KW-0762">Sugar transport</keyword>
<dbReference type="EMBL" id="MDKC01000003">
    <property type="protein sequence ID" value="ODG93063.1"/>
    <property type="molecule type" value="Genomic_DNA"/>
</dbReference>
<feature type="domain" description="PTS EIIC type-1" evidence="15">
    <location>
        <begin position="105"/>
        <end position="461"/>
    </location>
</feature>
<evidence type="ECO:0000256" key="8">
    <source>
        <dbReference type="ARBA" id="ARBA00022777"/>
    </source>
</evidence>
<dbReference type="CDD" id="cd00210">
    <property type="entry name" value="PTS_IIA_glc"/>
    <property type="match status" value="1"/>
</dbReference>
<feature type="transmembrane region" description="Helical" evidence="12">
    <location>
        <begin position="240"/>
        <end position="265"/>
    </location>
</feature>
<evidence type="ECO:0000256" key="3">
    <source>
        <dbReference type="ARBA" id="ARBA00022475"/>
    </source>
</evidence>
<evidence type="ECO:0000256" key="10">
    <source>
        <dbReference type="ARBA" id="ARBA00023136"/>
    </source>
</evidence>
<accession>A0ABX3A168</accession>
<dbReference type="InterPro" id="IPR036878">
    <property type="entry name" value="Glu_permease_IIB"/>
</dbReference>
<feature type="transmembrane region" description="Helical" evidence="12">
    <location>
        <begin position="349"/>
        <end position="369"/>
    </location>
</feature>
<dbReference type="PROSITE" id="PS00371">
    <property type="entry name" value="PTS_EIIA_TYPE_1_HIS"/>
    <property type="match status" value="1"/>
</dbReference>
<dbReference type="Gene3D" id="2.70.70.10">
    <property type="entry name" value="Glucose Permease (Domain IIA)"/>
    <property type="match status" value="1"/>
</dbReference>
<feature type="domain" description="PTS EIIB type-1" evidence="14">
    <location>
        <begin position="4"/>
        <end position="88"/>
    </location>
</feature>